<reference evidence="3" key="1">
    <citation type="submission" date="2022-05" db="EMBL/GenBank/DDBJ databases">
        <authorList>
            <person name="Okamura Y."/>
        </authorList>
    </citation>
    <scope>NUCLEOTIDE SEQUENCE</scope>
</reference>
<dbReference type="PROSITE" id="PS50994">
    <property type="entry name" value="INTEGRASE"/>
    <property type="match status" value="1"/>
</dbReference>
<evidence type="ECO:0000259" key="2">
    <source>
        <dbReference type="PROSITE" id="PS50994"/>
    </source>
</evidence>
<dbReference type="AlphaFoldDB" id="A0A9P0XGT1"/>
<dbReference type="EMBL" id="CALOZG010000042">
    <property type="protein sequence ID" value="CAH4035733.1"/>
    <property type="molecule type" value="Genomic_DNA"/>
</dbReference>
<evidence type="ECO:0000313" key="3">
    <source>
        <dbReference type="EMBL" id="CAH4035733.1"/>
    </source>
</evidence>
<feature type="region of interest" description="Disordered" evidence="1">
    <location>
        <begin position="1"/>
        <end position="20"/>
    </location>
</feature>
<dbReference type="SUPFAM" id="SSF53098">
    <property type="entry name" value="Ribonuclease H-like"/>
    <property type="match status" value="1"/>
</dbReference>
<dbReference type="Gene3D" id="3.30.420.10">
    <property type="entry name" value="Ribonuclease H-like superfamily/Ribonuclease H"/>
    <property type="match status" value="1"/>
</dbReference>
<evidence type="ECO:0000256" key="1">
    <source>
        <dbReference type="SAM" id="MobiDB-lite"/>
    </source>
</evidence>
<name>A0A9P0XGT1_PIEBR</name>
<feature type="domain" description="Integrase catalytic" evidence="2">
    <location>
        <begin position="56"/>
        <end position="122"/>
    </location>
</feature>
<sequence length="247" mass="29324">MSDKDNKSSGNTIHSCQENSEGGIPIINSYRPKRLRRVVFEAAPYKKANYERDTETPYEPMDIWHIDFMSLEGQWYLTVIDKFSKYAIIKPSEKSRVYDTIAEIFALIDHTTTAQHHKSNSDVERLHNTIQELYRLQRESDLDKNQKILIFFVTAFKFRKLTPSENVILIESKPTRLLEGRWAIIHKLDIKPIRYNLDSIENSMKNALTRFKSEEVKHIYQRINIILEHVKEHTRYYKEYTKRSNVV</sequence>
<feature type="compositionally biased region" description="Polar residues" evidence="1">
    <location>
        <begin position="8"/>
        <end position="20"/>
    </location>
</feature>
<protein>
    <recommendedName>
        <fullName evidence="2">Integrase catalytic domain-containing protein</fullName>
    </recommendedName>
</protein>
<dbReference type="Proteomes" id="UP001152562">
    <property type="component" value="Unassembled WGS sequence"/>
</dbReference>
<dbReference type="InterPro" id="IPR001584">
    <property type="entry name" value="Integrase_cat-core"/>
</dbReference>
<dbReference type="GO" id="GO:0003676">
    <property type="term" value="F:nucleic acid binding"/>
    <property type="evidence" value="ECO:0007669"/>
    <property type="project" value="InterPro"/>
</dbReference>
<keyword evidence="4" id="KW-1185">Reference proteome</keyword>
<dbReference type="InterPro" id="IPR036397">
    <property type="entry name" value="RNaseH_sf"/>
</dbReference>
<proteinExistence type="predicted"/>
<comment type="caution">
    <text evidence="3">The sequence shown here is derived from an EMBL/GenBank/DDBJ whole genome shotgun (WGS) entry which is preliminary data.</text>
</comment>
<accession>A0A9P0XGT1</accession>
<organism evidence="3 4">
    <name type="scientific">Pieris brassicae</name>
    <name type="common">White butterfly</name>
    <name type="synonym">Large white butterfly</name>
    <dbReference type="NCBI Taxonomy" id="7116"/>
    <lineage>
        <taxon>Eukaryota</taxon>
        <taxon>Metazoa</taxon>
        <taxon>Ecdysozoa</taxon>
        <taxon>Arthropoda</taxon>
        <taxon>Hexapoda</taxon>
        <taxon>Insecta</taxon>
        <taxon>Pterygota</taxon>
        <taxon>Neoptera</taxon>
        <taxon>Endopterygota</taxon>
        <taxon>Lepidoptera</taxon>
        <taxon>Glossata</taxon>
        <taxon>Ditrysia</taxon>
        <taxon>Papilionoidea</taxon>
        <taxon>Pieridae</taxon>
        <taxon>Pierinae</taxon>
        <taxon>Pieris</taxon>
    </lineage>
</organism>
<dbReference type="InterPro" id="IPR012337">
    <property type="entry name" value="RNaseH-like_sf"/>
</dbReference>
<gene>
    <name evidence="3" type="ORF">PIBRA_LOCUS11767</name>
</gene>
<evidence type="ECO:0000313" key="4">
    <source>
        <dbReference type="Proteomes" id="UP001152562"/>
    </source>
</evidence>
<dbReference type="GO" id="GO:0015074">
    <property type="term" value="P:DNA integration"/>
    <property type="evidence" value="ECO:0007669"/>
    <property type="project" value="InterPro"/>
</dbReference>